<comment type="caution">
    <text evidence="1">The sequence shown here is derived from an EMBL/GenBank/DDBJ whole genome shotgun (WGS) entry which is preliminary data.</text>
</comment>
<gene>
    <name evidence="1" type="ORF">QFC19_000466</name>
</gene>
<accession>A0ACC2WN76</accession>
<name>A0ACC2WN76_9TREE</name>
<sequence length="423" mass="47244">MIATFRLQGFIGVIVVGALLSSLSRLLTLRVLLICIGKSVNALNSGIPKQRRDAGETPTPANFNPEAPLWSAAPSRDDFARMPIADRNQTSWPEMAAVASVLQDINHDWIARAVFLAAEEQVDVDNQENPHNPKLKVDPNDPTKAVITLNLFPLHEKPLLLPISFAPGDAGDSKVYWQRALLAAFNQSEVAEMLKTPGFHQIPSDTALGNADRAMAFLEMLTGRAAEKFEVTDTTTAKELEEWLGPSGKDESTQTGGVPLDYNPFILFSEKKLRPVRPVHSYSDSSDDACPITPEEYDKREKEWEQSQKEHGFPSTRSLERQDDEDSNDHTGISARDFISRPYRLLNPATPPRQLFKKIYESICENVFTYGCEAGKPNPCDEFIDLNSDSLKNMKWAIRLKDFEPDTLNIDKIQPPLKALLSK</sequence>
<evidence type="ECO:0000313" key="1">
    <source>
        <dbReference type="EMBL" id="KAJ9112911.1"/>
    </source>
</evidence>
<evidence type="ECO:0000313" key="2">
    <source>
        <dbReference type="Proteomes" id="UP001241377"/>
    </source>
</evidence>
<dbReference type="EMBL" id="JASBWR010000003">
    <property type="protein sequence ID" value="KAJ9112911.1"/>
    <property type="molecule type" value="Genomic_DNA"/>
</dbReference>
<organism evidence="1 2">
    <name type="scientific">Naganishia cerealis</name>
    <dbReference type="NCBI Taxonomy" id="610337"/>
    <lineage>
        <taxon>Eukaryota</taxon>
        <taxon>Fungi</taxon>
        <taxon>Dikarya</taxon>
        <taxon>Basidiomycota</taxon>
        <taxon>Agaricomycotina</taxon>
        <taxon>Tremellomycetes</taxon>
        <taxon>Filobasidiales</taxon>
        <taxon>Filobasidiaceae</taxon>
        <taxon>Naganishia</taxon>
    </lineage>
</organism>
<protein>
    <submittedName>
        <fullName evidence="1">Uncharacterized protein</fullName>
    </submittedName>
</protein>
<dbReference type="Proteomes" id="UP001241377">
    <property type="component" value="Unassembled WGS sequence"/>
</dbReference>
<keyword evidence="2" id="KW-1185">Reference proteome</keyword>
<reference evidence="1" key="1">
    <citation type="submission" date="2023-04" db="EMBL/GenBank/DDBJ databases">
        <title>Draft Genome sequencing of Naganishia species isolated from polar environments using Oxford Nanopore Technology.</title>
        <authorList>
            <person name="Leo P."/>
            <person name="Venkateswaran K."/>
        </authorList>
    </citation>
    <scope>NUCLEOTIDE SEQUENCE</scope>
    <source>
        <strain evidence="1">MNA-CCFEE 5261</strain>
    </source>
</reference>
<proteinExistence type="predicted"/>